<dbReference type="Proteomes" id="UP000003477">
    <property type="component" value="Unassembled WGS sequence"/>
</dbReference>
<dbReference type="InterPro" id="IPR011344">
    <property type="entry name" value="ssDNA-bd"/>
</dbReference>
<dbReference type="PANTHER" id="PTHR10302">
    <property type="entry name" value="SINGLE-STRANDED DNA-BINDING PROTEIN"/>
    <property type="match status" value="1"/>
</dbReference>
<dbReference type="PROSITE" id="PS50935">
    <property type="entry name" value="SSB"/>
    <property type="match status" value="1"/>
</dbReference>
<reference evidence="4 5" key="1">
    <citation type="journal article" date="2011" name="Front. Microbiol.">
        <title>Two Strains of Crocosphaera watsonii with Highly Conserved Genomes are Distinguished by Strain-Specific Features.</title>
        <authorList>
            <person name="Bench S.R."/>
            <person name="Ilikchyan I.N."/>
            <person name="Tripp H.J."/>
            <person name="Zehr J.P."/>
        </authorList>
    </citation>
    <scope>NUCLEOTIDE SEQUENCE [LARGE SCALE GENOMIC DNA]</scope>
    <source>
        <strain evidence="4 5">WH 0003</strain>
    </source>
</reference>
<dbReference type="GeneID" id="88769176"/>
<name>G5JEP4_CROWT</name>
<dbReference type="GO" id="GO:0003697">
    <property type="term" value="F:single-stranded DNA binding"/>
    <property type="evidence" value="ECO:0007669"/>
    <property type="project" value="UniProtKB-UniRule"/>
</dbReference>
<dbReference type="PANTHER" id="PTHR10302:SF0">
    <property type="entry name" value="SINGLE-STRANDED DNA-BINDING PROTEIN, MITOCHONDRIAL"/>
    <property type="match status" value="1"/>
</dbReference>
<dbReference type="GO" id="GO:0009295">
    <property type="term" value="C:nucleoid"/>
    <property type="evidence" value="ECO:0007669"/>
    <property type="project" value="TreeGrafter"/>
</dbReference>
<dbReference type="Gene3D" id="2.40.50.140">
    <property type="entry name" value="Nucleic acid-binding proteins"/>
    <property type="match status" value="1"/>
</dbReference>
<evidence type="ECO:0000313" key="5">
    <source>
        <dbReference type="Proteomes" id="UP000003477"/>
    </source>
</evidence>
<dbReference type="NCBIfam" id="TIGR00621">
    <property type="entry name" value="ssb"/>
    <property type="match status" value="1"/>
</dbReference>
<evidence type="ECO:0000256" key="3">
    <source>
        <dbReference type="PIRNR" id="PIRNR002070"/>
    </source>
</evidence>
<dbReference type="CDD" id="cd04496">
    <property type="entry name" value="SSB_OBF"/>
    <property type="match status" value="1"/>
</dbReference>
<dbReference type="RefSeq" id="WP_007313608.1">
    <property type="nucleotide sequence ID" value="NZ_AESD01001060.1"/>
</dbReference>
<dbReference type="GO" id="GO:0006260">
    <property type="term" value="P:DNA replication"/>
    <property type="evidence" value="ECO:0007669"/>
    <property type="project" value="InterPro"/>
</dbReference>
<dbReference type="PIRSF" id="PIRSF002070">
    <property type="entry name" value="SSB"/>
    <property type="match status" value="1"/>
</dbReference>
<sequence>MTTLNINQINLVGRLGKDPEIKWFDSGKVLAKLTLAVKRPTNTDKTPNWFDLELWGKTAEIASEYTNKGSLIAIEGELKFDEWVDKDTNKQRSKAVVKVNRLELLASSNNMDSQSDTTDNEDDF</sequence>
<dbReference type="InterPro" id="IPR012340">
    <property type="entry name" value="NA-bd_OB-fold"/>
</dbReference>
<dbReference type="EMBL" id="AESD01001060">
    <property type="protein sequence ID" value="EHJ09341.1"/>
    <property type="molecule type" value="Genomic_DNA"/>
</dbReference>
<dbReference type="HAMAP" id="MF_00984">
    <property type="entry name" value="SSB"/>
    <property type="match status" value="1"/>
</dbReference>
<dbReference type="PATRIC" id="fig|423471.3.peg.5500"/>
<dbReference type="Pfam" id="PF00436">
    <property type="entry name" value="SSB"/>
    <property type="match status" value="1"/>
</dbReference>
<dbReference type="SUPFAM" id="SSF50249">
    <property type="entry name" value="Nucleic acid-binding proteins"/>
    <property type="match status" value="1"/>
</dbReference>
<evidence type="ECO:0000256" key="2">
    <source>
        <dbReference type="HAMAP-Rule" id="MF_00984"/>
    </source>
</evidence>
<protein>
    <recommendedName>
        <fullName evidence="2 3">Single-stranded DNA-binding protein</fullName>
        <shortName evidence="2">SSB</shortName>
    </recommendedName>
</protein>
<proteinExistence type="inferred from homology"/>
<gene>
    <name evidence="4" type="ORF">CWATWH0003_B231</name>
</gene>
<evidence type="ECO:0000313" key="4">
    <source>
        <dbReference type="EMBL" id="EHJ09341.1"/>
    </source>
</evidence>
<keyword evidence="1 2" id="KW-0238">DNA-binding</keyword>
<comment type="subunit">
    <text evidence="2">Homotetramer.</text>
</comment>
<dbReference type="AlphaFoldDB" id="G5JEP4"/>
<organism evidence="4 5">
    <name type="scientific">Crocosphaera watsonii WH 0003</name>
    <dbReference type="NCBI Taxonomy" id="423471"/>
    <lineage>
        <taxon>Bacteria</taxon>
        <taxon>Bacillati</taxon>
        <taxon>Cyanobacteriota</taxon>
        <taxon>Cyanophyceae</taxon>
        <taxon>Oscillatoriophycideae</taxon>
        <taxon>Chroococcales</taxon>
        <taxon>Aphanothecaceae</taxon>
        <taxon>Crocosphaera</taxon>
    </lineage>
</organism>
<comment type="caution">
    <text evidence="2">Lacks conserved residue(s) required for the propagation of feature annotation.</text>
</comment>
<dbReference type="InterPro" id="IPR000424">
    <property type="entry name" value="Primosome_PriB/ssb"/>
</dbReference>
<comment type="caution">
    <text evidence="4">The sequence shown here is derived from an EMBL/GenBank/DDBJ whole genome shotgun (WGS) entry which is preliminary data.</text>
</comment>
<accession>G5JEP4</accession>
<evidence type="ECO:0000256" key="1">
    <source>
        <dbReference type="ARBA" id="ARBA00023125"/>
    </source>
</evidence>